<dbReference type="GO" id="GO:0008939">
    <property type="term" value="F:nicotinate-nucleotide-dimethylbenzimidazole phosphoribosyltransferase activity"/>
    <property type="evidence" value="ECO:0007669"/>
    <property type="project" value="UniProtKB-UniRule"/>
</dbReference>
<evidence type="ECO:0000256" key="3">
    <source>
        <dbReference type="ARBA" id="ARBA00011991"/>
    </source>
</evidence>
<evidence type="ECO:0000256" key="6">
    <source>
        <dbReference type="ARBA" id="ARBA00022676"/>
    </source>
</evidence>
<dbReference type="Gene3D" id="1.10.1610.10">
    <property type="match status" value="1"/>
</dbReference>
<dbReference type="InterPro" id="IPR036087">
    <property type="entry name" value="Nict_dMeBzImd_PRibTrfase_sf"/>
</dbReference>
<dbReference type="CDD" id="cd02439">
    <property type="entry name" value="DMB-PRT_CobT"/>
    <property type="match status" value="1"/>
</dbReference>
<reference evidence="11 12" key="1">
    <citation type="submission" date="2014-04" db="EMBL/GenBank/DDBJ databases">
        <title>Aquimarina sp. 22II-S11-z7 Genome Sequencing.</title>
        <authorList>
            <person name="Lai Q."/>
        </authorList>
    </citation>
    <scope>NUCLEOTIDE SEQUENCE [LARGE SCALE GENOMIC DNA]</scope>
    <source>
        <strain evidence="11 12">22II-S11-z7</strain>
    </source>
</reference>
<keyword evidence="7 10" id="KW-0808">Transferase</keyword>
<evidence type="ECO:0000256" key="10">
    <source>
        <dbReference type="HAMAP-Rule" id="MF_00230"/>
    </source>
</evidence>
<dbReference type="PANTHER" id="PTHR43463">
    <property type="entry name" value="NICOTINATE-NUCLEOTIDE--DIMETHYLBENZIMIDAZOLE PHOSPHORIBOSYLTRANSFERASE"/>
    <property type="match status" value="1"/>
</dbReference>
<dbReference type="eggNOG" id="COG2038">
    <property type="taxonomic scope" value="Bacteria"/>
</dbReference>
<dbReference type="FunFam" id="3.40.50.10210:FF:000001">
    <property type="entry name" value="Nicotinate-nucleotide--dimethylbenzimidazole phosphoribosyltransferase"/>
    <property type="match status" value="1"/>
</dbReference>
<dbReference type="GO" id="GO:0009236">
    <property type="term" value="P:cobalamin biosynthetic process"/>
    <property type="evidence" value="ECO:0007669"/>
    <property type="project" value="UniProtKB-UniRule"/>
</dbReference>
<comment type="catalytic activity">
    <reaction evidence="9 10">
        <text>5,6-dimethylbenzimidazole + nicotinate beta-D-ribonucleotide = alpha-ribazole 5'-phosphate + nicotinate + H(+)</text>
        <dbReference type="Rhea" id="RHEA:11196"/>
        <dbReference type="ChEBI" id="CHEBI:15378"/>
        <dbReference type="ChEBI" id="CHEBI:15890"/>
        <dbReference type="ChEBI" id="CHEBI:32544"/>
        <dbReference type="ChEBI" id="CHEBI:57502"/>
        <dbReference type="ChEBI" id="CHEBI:57918"/>
        <dbReference type="EC" id="2.4.2.21"/>
    </reaction>
</comment>
<evidence type="ECO:0000256" key="9">
    <source>
        <dbReference type="ARBA" id="ARBA00047340"/>
    </source>
</evidence>
<dbReference type="STRING" id="1317122.ATO12_07115"/>
<dbReference type="AlphaFoldDB" id="A0A023BND6"/>
<dbReference type="EC" id="2.4.2.21" evidence="3 10"/>
<dbReference type="Gene3D" id="3.40.50.10210">
    <property type="match status" value="1"/>
</dbReference>
<sequence length="347" mass="37533">MHMEFTIKPIFNNSLEAILQNKINTKTKPIGALGVLETVALQIGMIQNTDQPSLNQSTILVFAGDHGIAQKREVNLYPQEVTAQMVYNFMNEGAAINVFCKQHQIALKIVDAGVNHDFENTSGIIHAKIDYGTQNYQEKPAMTTEQCTEAIQKGADLVTETFNKGCNTIGFGEMGIGNTSAASLLMSYFTKIPIAECVGSGTGLDTSAIKIKQKILSEVFQKHNPSSPLEALTTFGGFEIAMITGGILKAAELKMTVIIDGFIVTSALLVAHAMHQNVLDYCIFAHTSEEQGHQKMYEFLDKKPLINLGMRLGEGTGVAVAYPIIESAVAFLNTMASFESAGVSGND</sequence>
<evidence type="ECO:0000313" key="12">
    <source>
        <dbReference type="Proteomes" id="UP000023541"/>
    </source>
</evidence>
<dbReference type="HAMAP" id="MF_00230">
    <property type="entry name" value="CobT"/>
    <property type="match status" value="1"/>
</dbReference>
<accession>A0A023BND6</accession>
<organism evidence="11 12">
    <name type="scientific">Aquimarina atlantica</name>
    <dbReference type="NCBI Taxonomy" id="1317122"/>
    <lineage>
        <taxon>Bacteria</taxon>
        <taxon>Pseudomonadati</taxon>
        <taxon>Bacteroidota</taxon>
        <taxon>Flavobacteriia</taxon>
        <taxon>Flavobacteriales</taxon>
        <taxon>Flavobacteriaceae</taxon>
        <taxon>Aquimarina</taxon>
    </lineage>
</organism>
<keyword evidence="12" id="KW-1185">Reference proteome</keyword>
<evidence type="ECO:0000256" key="5">
    <source>
        <dbReference type="ARBA" id="ARBA00022573"/>
    </source>
</evidence>
<dbReference type="SUPFAM" id="SSF52733">
    <property type="entry name" value="Nicotinate mononucleotide:5,6-dimethylbenzimidazole phosphoribosyltransferase (CobT)"/>
    <property type="match status" value="1"/>
</dbReference>
<comment type="pathway">
    <text evidence="1 10">Nucleoside biosynthesis; alpha-ribazole biosynthesis; alpha-ribazole from 5,6-dimethylbenzimidazole: step 1/2.</text>
</comment>
<keyword evidence="5 10" id="KW-0169">Cobalamin biosynthesis</keyword>
<dbReference type="InterPro" id="IPR017846">
    <property type="entry name" value="Nict_dMeBzImd_PRibTrfase_bact"/>
</dbReference>
<gene>
    <name evidence="10" type="primary">cobT</name>
    <name evidence="11" type="ORF">ATO12_07115</name>
</gene>
<dbReference type="Pfam" id="PF02277">
    <property type="entry name" value="DBI_PRT"/>
    <property type="match status" value="1"/>
</dbReference>
<dbReference type="UniPathway" id="UPA00061">
    <property type="reaction ID" value="UER00516"/>
</dbReference>
<name>A0A023BND6_9FLAO</name>
<dbReference type="NCBIfam" id="NF000996">
    <property type="entry name" value="PRK00105.1"/>
    <property type="match status" value="1"/>
</dbReference>
<keyword evidence="6 10" id="KW-0328">Glycosyltransferase</keyword>
<dbReference type="NCBIfam" id="TIGR03160">
    <property type="entry name" value="cobT_DBIPRT"/>
    <property type="match status" value="1"/>
</dbReference>
<dbReference type="PANTHER" id="PTHR43463:SF1">
    <property type="entry name" value="NICOTINATE-NUCLEOTIDE--DIMETHYLBENZIMIDAZOLE PHOSPHORIBOSYLTRANSFERASE"/>
    <property type="match status" value="1"/>
</dbReference>
<dbReference type="InterPro" id="IPR003200">
    <property type="entry name" value="Nict_dMeBzImd_PRibTrfase"/>
</dbReference>
<proteinExistence type="inferred from homology"/>
<evidence type="ECO:0000256" key="4">
    <source>
        <dbReference type="ARBA" id="ARBA00015486"/>
    </source>
</evidence>
<dbReference type="EMBL" id="AQRA01000014">
    <property type="protein sequence ID" value="EZH71570.1"/>
    <property type="molecule type" value="Genomic_DNA"/>
</dbReference>
<comment type="similarity">
    <text evidence="2 10">Belongs to the CobT family.</text>
</comment>
<evidence type="ECO:0000256" key="7">
    <source>
        <dbReference type="ARBA" id="ARBA00022679"/>
    </source>
</evidence>
<protein>
    <recommendedName>
        <fullName evidence="4 10">Nicotinate-nucleotide--dimethylbenzimidazole phosphoribosyltransferase</fullName>
        <shortName evidence="10">NN:DBI PRT</shortName>
        <ecNumber evidence="3 10">2.4.2.21</ecNumber>
    </recommendedName>
    <alternativeName>
        <fullName evidence="8 10">N(1)-alpha-phosphoribosyltransferase</fullName>
    </alternativeName>
</protein>
<feature type="active site" description="Proton acceptor" evidence="10">
    <location>
        <position position="314"/>
    </location>
</feature>
<dbReference type="InterPro" id="IPR023195">
    <property type="entry name" value="Nict_dMeBzImd_PRibTrfase_N"/>
</dbReference>
<evidence type="ECO:0000256" key="8">
    <source>
        <dbReference type="ARBA" id="ARBA00030686"/>
    </source>
</evidence>
<evidence type="ECO:0000256" key="1">
    <source>
        <dbReference type="ARBA" id="ARBA00005049"/>
    </source>
</evidence>
<comment type="caution">
    <text evidence="11">The sequence shown here is derived from an EMBL/GenBank/DDBJ whole genome shotgun (WGS) entry which is preliminary data.</text>
</comment>
<comment type="function">
    <text evidence="10">Catalyzes the synthesis of alpha-ribazole-5'-phosphate from nicotinate mononucleotide (NAMN) and 5,6-dimethylbenzimidazole (DMB).</text>
</comment>
<evidence type="ECO:0000313" key="11">
    <source>
        <dbReference type="EMBL" id="EZH71570.1"/>
    </source>
</evidence>
<dbReference type="Proteomes" id="UP000023541">
    <property type="component" value="Unassembled WGS sequence"/>
</dbReference>
<evidence type="ECO:0000256" key="2">
    <source>
        <dbReference type="ARBA" id="ARBA00007110"/>
    </source>
</evidence>